<dbReference type="SMART" id="SM01043">
    <property type="entry name" value="BTAD"/>
    <property type="match status" value="1"/>
</dbReference>
<evidence type="ECO:0000259" key="3">
    <source>
        <dbReference type="SMART" id="SM01043"/>
    </source>
</evidence>
<dbReference type="InterPro" id="IPR005158">
    <property type="entry name" value="BTAD"/>
</dbReference>
<dbReference type="AlphaFoldDB" id="A0A4R7V3T7"/>
<dbReference type="InterPro" id="IPR051677">
    <property type="entry name" value="AfsR-DnrI-RedD_regulator"/>
</dbReference>
<reference evidence="4 5" key="1">
    <citation type="submission" date="2019-03" db="EMBL/GenBank/DDBJ databases">
        <title>Genomic Encyclopedia of Archaeal and Bacterial Type Strains, Phase II (KMG-II): from individual species to whole genera.</title>
        <authorList>
            <person name="Goeker M."/>
        </authorList>
    </citation>
    <scope>NUCLEOTIDE SEQUENCE [LARGE SCALE GENOMIC DNA]</scope>
    <source>
        <strain evidence="4 5">DSM 45499</strain>
    </source>
</reference>
<comment type="caution">
    <text evidence="4">The sequence shown here is derived from an EMBL/GenBank/DDBJ whole genome shotgun (WGS) entry which is preliminary data.</text>
</comment>
<feature type="domain" description="Bacterial transcriptional activator" evidence="3">
    <location>
        <begin position="1"/>
        <end position="96"/>
    </location>
</feature>
<organism evidence="4 5">
    <name type="scientific">Actinophytocola oryzae</name>
    <dbReference type="NCBI Taxonomy" id="502181"/>
    <lineage>
        <taxon>Bacteria</taxon>
        <taxon>Bacillati</taxon>
        <taxon>Actinomycetota</taxon>
        <taxon>Actinomycetes</taxon>
        <taxon>Pseudonocardiales</taxon>
        <taxon>Pseudonocardiaceae</taxon>
    </lineage>
</organism>
<gene>
    <name evidence="4" type="ORF">CLV71_11522</name>
</gene>
<dbReference type="SUPFAM" id="SSF48452">
    <property type="entry name" value="TPR-like"/>
    <property type="match status" value="1"/>
</dbReference>
<evidence type="ECO:0000313" key="5">
    <source>
        <dbReference type="Proteomes" id="UP000294927"/>
    </source>
</evidence>
<dbReference type="PANTHER" id="PTHR35807">
    <property type="entry name" value="TRANSCRIPTIONAL REGULATOR REDD-RELATED"/>
    <property type="match status" value="1"/>
</dbReference>
<evidence type="ECO:0000256" key="1">
    <source>
        <dbReference type="ARBA" id="ARBA00023015"/>
    </source>
</evidence>
<evidence type="ECO:0000313" key="4">
    <source>
        <dbReference type="EMBL" id="TDV43560.1"/>
    </source>
</evidence>
<dbReference type="GO" id="GO:0006355">
    <property type="term" value="P:regulation of DNA-templated transcription"/>
    <property type="evidence" value="ECO:0007669"/>
    <property type="project" value="TreeGrafter"/>
</dbReference>
<keyword evidence="1" id="KW-0805">Transcription regulation</keyword>
<dbReference type="GO" id="GO:0003677">
    <property type="term" value="F:DNA binding"/>
    <property type="evidence" value="ECO:0007669"/>
    <property type="project" value="TreeGrafter"/>
</dbReference>
<sequence>MARLDELTERRLATVERWAQAALAAGRHHDVAAELRREVATHPLRERLYEHWMHALCRAGRPADALAAYERLHAEMAAELGVAPGQALADLRAGVLADDPVLRPRDGRAPAVLPRQLPPDVAGFTGRAEEIDRLARVPVAVVAGPGGIGESALAVHAAHLMAHRFPDVRTLITRGRPVRRP</sequence>
<dbReference type="Gene3D" id="3.40.50.300">
    <property type="entry name" value="P-loop containing nucleotide triphosphate hydrolases"/>
    <property type="match status" value="1"/>
</dbReference>
<dbReference type="Pfam" id="PF03704">
    <property type="entry name" value="BTAD"/>
    <property type="match status" value="1"/>
</dbReference>
<dbReference type="InterPro" id="IPR027417">
    <property type="entry name" value="P-loop_NTPase"/>
</dbReference>
<dbReference type="Gene3D" id="1.25.40.10">
    <property type="entry name" value="Tetratricopeptide repeat domain"/>
    <property type="match status" value="1"/>
</dbReference>
<accession>A0A4R7V3T7</accession>
<dbReference type="Proteomes" id="UP000294927">
    <property type="component" value="Unassembled WGS sequence"/>
</dbReference>
<protein>
    <submittedName>
        <fullName evidence="4">Pentatricopeptide repeat protein</fullName>
    </submittedName>
</protein>
<proteinExistence type="predicted"/>
<dbReference type="PANTHER" id="PTHR35807:SF1">
    <property type="entry name" value="TRANSCRIPTIONAL REGULATOR REDD"/>
    <property type="match status" value="1"/>
</dbReference>
<keyword evidence="2" id="KW-0804">Transcription</keyword>
<name>A0A4R7V3T7_9PSEU</name>
<dbReference type="InterPro" id="IPR011990">
    <property type="entry name" value="TPR-like_helical_dom_sf"/>
</dbReference>
<dbReference type="EMBL" id="SOCP01000015">
    <property type="protein sequence ID" value="TDV43560.1"/>
    <property type="molecule type" value="Genomic_DNA"/>
</dbReference>
<evidence type="ECO:0000256" key="2">
    <source>
        <dbReference type="ARBA" id="ARBA00023163"/>
    </source>
</evidence>
<keyword evidence="5" id="KW-1185">Reference proteome</keyword>